<gene>
    <name evidence="1" type="ORF">I6N95_17745</name>
</gene>
<dbReference type="PANTHER" id="PTHR36848">
    <property type="entry name" value="DNA-BINDING PROTEIN (PUTATIVE SECRETED PROTEIN)-RELATED"/>
    <property type="match status" value="1"/>
</dbReference>
<protein>
    <submittedName>
        <fullName evidence="1">Glycoside hydrolase family 2</fullName>
    </submittedName>
</protein>
<reference evidence="1" key="1">
    <citation type="submission" date="2020-12" db="EMBL/GenBank/DDBJ databases">
        <title>Vagococcus allomyrinae sp. nov. and Enterococcus lavae sp. nov., isolated from the larvae of Allomyrina dichotoma.</title>
        <authorList>
            <person name="Lee S.D."/>
        </authorList>
    </citation>
    <scope>NUCLEOTIDE SEQUENCE</scope>
    <source>
        <strain evidence="1">BWB3-3</strain>
    </source>
</reference>
<keyword evidence="1" id="KW-0378">Hydrolase</keyword>
<dbReference type="InterPro" id="IPR053161">
    <property type="entry name" value="Ulvan_degrading_GH"/>
</dbReference>
<sequence>MEKIQKLLTDKGDNYIFPFLWMHGEEEGIIREYVGKIAESGIRALCVEPRPHPDYVGEAWWRDLGIVLDEAEKRQMKVWLFDDAHFPTGYANGAILKKHPHLRKKYLKINQTDYHGPQKDAGIIVKWQAGGKRQSIMEVGTDNHQLKAELTASEDQIIAVLMAKVIDYQTVDTTTMVDISQSLVEGTIYLDLPAGNWRVFTLVETFEGGESSTEGYLNPLDEVATQVLIEEVYESHQRHVGEHFGKTIAGFFTDEPRFGNIKGPDAIIGQDMLLPWRSDMLSLLQKELKEEALLLLPLLVVNGNHKTDLIRFTYMDTVSTLYAKNFTKKIADWCTSHQLEYVGHLIEDNNAHARLGYGAGHYFRAIEDQTMAGIDVVLHQLLPGQDQGYFKSFTSTGWDGEFFHYALAKMGTSLAYLDPKKQGRTMVELYGAYGWSEGLKLMKWMTDHMLVRGVNHFVPHAFNMSPFPDADCPPHFYAHGENPQYPHLAKLMNYTNRVAELLSDGQPVTSAFLLYHGEAEWSGEAMLMQKPAKELTQHQLDFTIISLDLLKQATKENGRLQLNGLSAKVLIVPYGQRFPRSFVDECQEMLAAGIEVLFIKDYPLETTEGGSAKAFQQAGKIALEELVNHLKEAGHYDIRSLTPQKDLRFYHYRQPDSEVLMFFNEGQSSLITTIALQETDYLHYYDAMKNELFLVGDKPVSQIEVSLASHEAAHYILAKERLTDHPLINYQSISSTELTLPWNVSLYQRSSTEKFAERQLADLVNLASPAYFPDFSGKMVYQTEFDLAELAEGDCYLDLGQVYEIATVFLNGTELETKISGPYEFKLGEHIRPGRNSLRVEVINTLGTEMKDYLSQYRLLEPSGLIGPVRLVVKHE</sequence>
<name>A0A940PH76_9ENTE</name>
<organism evidence="1 2">
    <name type="scientific">Vagococcus allomyrinae</name>
    <dbReference type="NCBI Taxonomy" id="2794353"/>
    <lineage>
        <taxon>Bacteria</taxon>
        <taxon>Bacillati</taxon>
        <taxon>Bacillota</taxon>
        <taxon>Bacilli</taxon>
        <taxon>Lactobacillales</taxon>
        <taxon>Enterococcaceae</taxon>
        <taxon>Vagococcus</taxon>
    </lineage>
</organism>
<evidence type="ECO:0000313" key="2">
    <source>
        <dbReference type="Proteomes" id="UP000674938"/>
    </source>
</evidence>
<dbReference type="PANTHER" id="PTHR36848:SF2">
    <property type="entry name" value="SECRETED PROTEIN"/>
    <property type="match status" value="1"/>
</dbReference>
<dbReference type="EMBL" id="JAEEGA010000012">
    <property type="protein sequence ID" value="MBP1042863.1"/>
    <property type="molecule type" value="Genomic_DNA"/>
</dbReference>
<evidence type="ECO:0000313" key="1">
    <source>
        <dbReference type="EMBL" id="MBP1042863.1"/>
    </source>
</evidence>
<keyword evidence="2" id="KW-1185">Reference proteome</keyword>
<proteinExistence type="predicted"/>
<dbReference type="GO" id="GO:0016787">
    <property type="term" value="F:hydrolase activity"/>
    <property type="evidence" value="ECO:0007669"/>
    <property type="project" value="UniProtKB-KW"/>
</dbReference>
<dbReference type="AlphaFoldDB" id="A0A940PH76"/>
<dbReference type="InterPro" id="IPR008979">
    <property type="entry name" value="Galactose-bd-like_sf"/>
</dbReference>
<dbReference type="Proteomes" id="UP000674938">
    <property type="component" value="Unassembled WGS sequence"/>
</dbReference>
<accession>A0A940PH76</accession>
<dbReference type="Gene3D" id="2.60.120.260">
    <property type="entry name" value="Galactose-binding domain-like"/>
    <property type="match status" value="1"/>
</dbReference>
<comment type="caution">
    <text evidence="1">The sequence shown here is derived from an EMBL/GenBank/DDBJ whole genome shotgun (WGS) entry which is preliminary data.</text>
</comment>
<dbReference type="RefSeq" id="WP_209530501.1">
    <property type="nucleotide sequence ID" value="NZ_JAEEGA010000012.1"/>
</dbReference>
<dbReference type="SUPFAM" id="SSF49785">
    <property type="entry name" value="Galactose-binding domain-like"/>
    <property type="match status" value="1"/>
</dbReference>